<accession>A0ABV4MBF8</accession>
<name>A0ABV4MBF8_9VIBR</name>
<reference evidence="2 3" key="1">
    <citation type="submission" date="2024-06" db="EMBL/GenBank/DDBJ databases">
        <authorList>
            <person name="Steensen K."/>
            <person name="Seneca J."/>
            <person name="Bartlau N."/>
            <person name="Yu A.X."/>
            <person name="Polz M.F."/>
        </authorList>
    </citation>
    <scope>NUCLEOTIDE SEQUENCE [LARGE SCALE GENOMIC DNA]</scope>
    <source>
        <strain evidence="2 3">FF146</strain>
    </source>
</reference>
<evidence type="ECO:0000313" key="2">
    <source>
        <dbReference type="EMBL" id="MEZ8196859.1"/>
    </source>
</evidence>
<dbReference type="InterPro" id="IPR027417">
    <property type="entry name" value="P-loop_NTPase"/>
</dbReference>
<dbReference type="EMBL" id="JBGOOT010000028">
    <property type="protein sequence ID" value="MEZ8196859.1"/>
    <property type="molecule type" value="Genomic_DNA"/>
</dbReference>
<dbReference type="SUPFAM" id="SSF52540">
    <property type="entry name" value="P-loop containing nucleoside triphosphate hydrolases"/>
    <property type="match status" value="1"/>
</dbReference>
<dbReference type="InterPro" id="IPR025669">
    <property type="entry name" value="AAA_dom"/>
</dbReference>
<sequence length="85" mass="8992">MKKIAILNQKGGVGKTTTTINLADVLAKQGNKVLVIDLDPQGNLSKVVSGGEVRFDPNVMDLFAKDNKADVRGMVRSAYGSGFVA</sequence>
<organism evidence="2 3">
    <name type="scientific">Vibrio cortegadensis</name>
    <dbReference type="NCBI Taxonomy" id="1328770"/>
    <lineage>
        <taxon>Bacteria</taxon>
        <taxon>Pseudomonadati</taxon>
        <taxon>Pseudomonadota</taxon>
        <taxon>Gammaproteobacteria</taxon>
        <taxon>Vibrionales</taxon>
        <taxon>Vibrionaceae</taxon>
        <taxon>Vibrio</taxon>
    </lineage>
</organism>
<gene>
    <name evidence="2" type="ORF">ACED38_18500</name>
</gene>
<dbReference type="Proteomes" id="UP001569153">
    <property type="component" value="Unassembled WGS sequence"/>
</dbReference>
<dbReference type="CDD" id="cd02042">
    <property type="entry name" value="ParAB_family"/>
    <property type="match status" value="1"/>
</dbReference>
<protein>
    <submittedName>
        <fullName evidence="2">ParA family protein</fullName>
    </submittedName>
</protein>
<dbReference type="InterPro" id="IPR050678">
    <property type="entry name" value="DNA_Partitioning_ATPase"/>
</dbReference>
<dbReference type="Pfam" id="PF13614">
    <property type="entry name" value="AAA_31"/>
    <property type="match status" value="1"/>
</dbReference>
<dbReference type="PANTHER" id="PTHR13696">
    <property type="entry name" value="P-LOOP CONTAINING NUCLEOSIDE TRIPHOSPHATE HYDROLASE"/>
    <property type="match status" value="1"/>
</dbReference>
<dbReference type="RefSeq" id="WP_371731115.1">
    <property type="nucleotide sequence ID" value="NZ_JBGOOT010000028.1"/>
</dbReference>
<feature type="domain" description="AAA" evidence="1">
    <location>
        <begin position="1"/>
        <end position="68"/>
    </location>
</feature>
<comment type="caution">
    <text evidence="2">The sequence shown here is derived from an EMBL/GenBank/DDBJ whole genome shotgun (WGS) entry which is preliminary data.</text>
</comment>
<evidence type="ECO:0000313" key="3">
    <source>
        <dbReference type="Proteomes" id="UP001569153"/>
    </source>
</evidence>
<proteinExistence type="predicted"/>
<dbReference type="PANTHER" id="PTHR13696:SF52">
    <property type="entry name" value="PARA FAMILY PROTEIN CT_582"/>
    <property type="match status" value="1"/>
</dbReference>
<keyword evidence="3" id="KW-1185">Reference proteome</keyword>
<dbReference type="Gene3D" id="3.40.50.300">
    <property type="entry name" value="P-loop containing nucleotide triphosphate hydrolases"/>
    <property type="match status" value="1"/>
</dbReference>
<evidence type="ECO:0000259" key="1">
    <source>
        <dbReference type="Pfam" id="PF13614"/>
    </source>
</evidence>